<proteinExistence type="predicted"/>
<evidence type="ECO:0000313" key="2">
    <source>
        <dbReference type="EMBL" id="KAK0410326.1"/>
    </source>
</evidence>
<sequence>MANALQFCVLLLLTVRRPVAEAVRFTILPNNIVGGFGIAEAVKNVDECSDRAHRSGKIAFRVQLEGEQMHCSLLESFRSFEAKKEGVGDYVMDTSMDGSVCYGSGEQNGDWEEEVTVKPGVSVIKLVSGSCKVKESGCKTLSDMNTYCHFVGRDIPNCVSGKGGSVEATKCPKGHTLIGIEKETLLCCPPNTKFVKESAKKALCCPEGTEFEKEEEGRAVCCPKGASFQRTEGGRDLCCPKDTEYKGTSEGKPICCPADHEMNAGWSHCCPKEFAFKQNFKKCVGMVAMGANLPKTTAELKKHCTDRAASVPVKIENAAQNQDVLEVVGTSEALIGLYVPRGKYKMHWISDDSLPDYNNMNAVDREHTFGDKGEHFGKFQSKAEQDPGFWHIVNPAKVPPNVVCMTPIHNGI</sequence>
<dbReference type="Proteomes" id="UP001175271">
    <property type="component" value="Unassembled WGS sequence"/>
</dbReference>
<gene>
    <name evidence="2" type="ORF">QR680_005066</name>
</gene>
<dbReference type="InterPro" id="IPR016186">
    <property type="entry name" value="C-type_lectin-like/link_sf"/>
</dbReference>
<evidence type="ECO:0000256" key="1">
    <source>
        <dbReference type="SAM" id="SignalP"/>
    </source>
</evidence>
<dbReference type="AlphaFoldDB" id="A0AA39LU80"/>
<organism evidence="2 3">
    <name type="scientific">Steinernema hermaphroditum</name>
    <dbReference type="NCBI Taxonomy" id="289476"/>
    <lineage>
        <taxon>Eukaryota</taxon>
        <taxon>Metazoa</taxon>
        <taxon>Ecdysozoa</taxon>
        <taxon>Nematoda</taxon>
        <taxon>Chromadorea</taxon>
        <taxon>Rhabditida</taxon>
        <taxon>Tylenchina</taxon>
        <taxon>Panagrolaimomorpha</taxon>
        <taxon>Strongyloidoidea</taxon>
        <taxon>Steinernematidae</taxon>
        <taxon>Steinernema</taxon>
    </lineage>
</organism>
<accession>A0AA39LU80</accession>
<dbReference type="EMBL" id="JAUCMV010000003">
    <property type="protein sequence ID" value="KAK0410326.1"/>
    <property type="molecule type" value="Genomic_DNA"/>
</dbReference>
<evidence type="ECO:0000313" key="3">
    <source>
        <dbReference type="Proteomes" id="UP001175271"/>
    </source>
</evidence>
<reference evidence="2" key="1">
    <citation type="submission" date="2023-06" db="EMBL/GenBank/DDBJ databases">
        <title>Genomic analysis of the entomopathogenic nematode Steinernema hermaphroditum.</title>
        <authorList>
            <person name="Schwarz E.M."/>
            <person name="Heppert J.K."/>
            <person name="Baniya A."/>
            <person name="Schwartz H.T."/>
            <person name="Tan C.-H."/>
            <person name="Antoshechkin I."/>
            <person name="Sternberg P.W."/>
            <person name="Goodrich-Blair H."/>
            <person name="Dillman A.R."/>
        </authorList>
    </citation>
    <scope>NUCLEOTIDE SEQUENCE</scope>
    <source>
        <strain evidence="2">PS9179</strain>
        <tissue evidence="2">Whole animal</tissue>
    </source>
</reference>
<dbReference type="Gene3D" id="3.10.100.10">
    <property type="entry name" value="Mannose-Binding Protein A, subunit A"/>
    <property type="match status" value="1"/>
</dbReference>
<feature type="signal peptide" evidence="1">
    <location>
        <begin position="1"/>
        <end position="22"/>
    </location>
</feature>
<evidence type="ECO:0008006" key="4">
    <source>
        <dbReference type="Google" id="ProtNLM"/>
    </source>
</evidence>
<keyword evidence="3" id="KW-1185">Reference proteome</keyword>
<comment type="caution">
    <text evidence="2">The sequence shown here is derived from an EMBL/GenBank/DDBJ whole genome shotgun (WGS) entry which is preliminary data.</text>
</comment>
<protein>
    <recommendedName>
        <fullName evidence="4">C-type lectin domain-containing protein</fullName>
    </recommendedName>
</protein>
<feature type="chain" id="PRO_5041433890" description="C-type lectin domain-containing protein" evidence="1">
    <location>
        <begin position="23"/>
        <end position="412"/>
    </location>
</feature>
<name>A0AA39LU80_9BILA</name>
<keyword evidence="1" id="KW-0732">Signal</keyword>